<feature type="domain" description="CHAT" evidence="3">
    <location>
        <begin position="744"/>
        <end position="1022"/>
    </location>
</feature>
<keyword evidence="1" id="KW-0802">TPR repeat</keyword>
<reference evidence="4" key="1">
    <citation type="submission" date="2021-01" db="EMBL/GenBank/DDBJ databases">
        <authorList>
            <person name="Kaushik A."/>
        </authorList>
    </citation>
    <scope>NUCLEOTIDE SEQUENCE</scope>
    <source>
        <strain evidence="4">AG6-10EEA</strain>
    </source>
</reference>
<dbReference type="SUPFAM" id="SSF81901">
    <property type="entry name" value="HCP-like"/>
    <property type="match status" value="1"/>
</dbReference>
<comment type="similarity">
    <text evidence="2">Belongs to the APC3/CDC27 family.</text>
</comment>
<dbReference type="EMBL" id="CAJMXA010002351">
    <property type="protein sequence ID" value="CAE6479751.1"/>
    <property type="molecule type" value="Genomic_DNA"/>
</dbReference>
<evidence type="ECO:0000313" key="4">
    <source>
        <dbReference type="EMBL" id="CAE6479751.1"/>
    </source>
</evidence>
<dbReference type="AlphaFoldDB" id="A0A8H3H4E6"/>
<evidence type="ECO:0000313" key="5">
    <source>
        <dbReference type="Proteomes" id="UP000663853"/>
    </source>
</evidence>
<sequence>MNQGLYHAEQFRRLGQLDDIEKAVEYSTIALALIPEDDPNLPILLDNLGAYLIDRFQRLGELADLEKSIEYKSRALTLTPDDHSDMPTRLTSIAKSHGIRFQRLGELADNDKAIEYLSIALTLTPDDDPDLPPLLLDLGTCHGDLFQRAGELGDLEKAIGYNSRALALTPDGCLHLPLLLENLGSCHGIRYKRLGERDDIDKSVEYKSMALALTSGDDPHLSSRLVNLAASHSHRYTGVGELGDLEKAIAYISRALILTPKNHPDLPTWLMTLGTSHNLRFGRLGELDDLDKAVEYPSMALTLIPNNHPRLPVLFANIGAAYNERYGCLGELDDLEKALEYQTRALALTSNDHPYLPSRLINLATFHNNRFQRLGELDDTEKAIGYMSMALTLIPDDHPDLLGLYMNLAAFHNTRFHHLGNSGDLKEAIEYSSRAITLTPDGHLELSKEHHGLARYQVKYSETTGDLSCLQDALHSFRKASQSLVGTPNDRFEAALEWAQYASRHSSLNCIEAYQTAIDLLPQFIWLGATTAQRYQDLDKAKDLAVSAASAAIRSSKYRLALEWMEHARCVVWNQSLMLRSPLDQLRSFHPDLAARLQTVSNQLHHAGAESRAARELSDLITPEQAAQQHRRLAGEYDNLLAEARKLPGFEDFLKPMKAAGLVRAAQNGPIVVVKCNTDGYDALLIQPGQDEITHIPLLNFTVERAQHDHSEIEKSVRSMRLRERGERRPVIEPEDDYGSLLKILWYGIVKPVLDFLGYTNNASKDSLPHITWCPTGVVSFLPLHAAGDYDEPGSRVFNYVISSYTPTLTALIASTPNSLSPNSRVLAIGQEATPGHTRLPGTAQELASVQAHVQDIAQYTQLVNDQATTTAVLNAMEQHDWVHLACHAHQNVNDATKSGFFLHDDTLDLAAINRRSFKNKGLAYLSACQTATGDGKLPDEAIHLASGMLMAGYTSVIATMWSVHDADAPLVADKVYAQLMKDRNLGNGEAGKALHNAVAELRDKVGEKEFVRWVPYIHVGS</sequence>
<comment type="caution">
    <text evidence="4">The sequence shown here is derived from an EMBL/GenBank/DDBJ whole genome shotgun (WGS) entry which is preliminary data.</text>
</comment>
<gene>
    <name evidence="4" type="ORF">RDB_LOCUS86870</name>
</gene>
<evidence type="ECO:0000256" key="1">
    <source>
        <dbReference type="ARBA" id="ARBA00022803"/>
    </source>
</evidence>
<evidence type="ECO:0000259" key="3">
    <source>
        <dbReference type="Pfam" id="PF12770"/>
    </source>
</evidence>
<dbReference type="GO" id="GO:0005680">
    <property type="term" value="C:anaphase-promoting complex"/>
    <property type="evidence" value="ECO:0007669"/>
    <property type="project" value="UniProtKB-ARBA"/>
</dbReference>
<dbReference type="Pfam" id="PF12770">
    <property type="entry name" value="CHAT"/>
    <property type="match status" value="1"/>
</dbReference>
<dbReference type="PANTHER" id="PTHR12558">
    <property type="entry name" value="CELL DIVISION CYCLE 16,23,27"/>
    <property type="match status" value="1"/>
</dbReference>
<dbReference type="InterPro" id="IPR011990">
    <property type="entry name" value="TPR-like_helical_dom_sf"/>
</dbReference>
<dbReference type="PANTHER" id="PTHR12558:SF13">
    <property type="entry name" value="CELL DIVISION CYCLE PROTEIN 27 HOMOLOG"/>
    <property type="match status" value="1"/>
</dbReference>
<name>A0A8H3H4E6_9AGAM</name>
<dbReference type="InterPro" id="IPR024983">
    <property type="entry name" value="CHAT_dom"/>
</dbReference>
<accession>A0A8H3H4E6</accession>
<organism evidence="4 5">
    <name type="scientific">Rhizoctonia solani</name>
    <dbReference type="NCBI Taxonomy" id="456999"/>
    <lineage>
        <taxon>Eukaryota</taxon>
        <taxon>Fungi</taxon>
        <taxon>Dikarya</taxon>
        <taxon>Basidiomycota</taxon>
        <taxon>Agaricomycotina</taxon>
        <taxon>Agaricomycetes</taxon>
        <taxon>Cantharellales</taxon>
        <taxon>Ceratobasidiaceae</taxon>
        <taxon>Rhizoctonia</taxon>
    </lineage>
</organism>
<protein>
    <recommendedName>
        <fullName evidence="3">CHAT domain-containing protein</fullName>
    </recommendedName>
</protein>
<proteinExistence type="inferred from homology"/>
<dbReference type="Gene3D" id="1.25.40.10">
    <property type="entry name" value="Tetratricopeptide repeat domain"/>
    <property type="match status" value="3"/>
</dbReference>
<dbReference type="SUPFAM" id="SSF48452">
    <property type="entry name" value="TPR-like"/>
    <property type="match status" value="1"/>
</dbReference>
<dbReference type="Proteomes" id="UP000663853">
    <property type="component" value="Unassembled WGS sequence"/>
</dbReference>
<evidence type="ECO:0000256" key="2">
    <source>
        <dbReference type="ARBA" id="ARBA00038210"/>
    </source>
</evidence>